<keyword evidence="9" id="KW-1133">Transmembrane helix</keyword>
<dbReference type="GO" id="GO:0030246">
    <property type="term" value="F:carbohydrate binding"/>
    <property type="evidence" value="ECO:0007669"/>
    <property type="project" value="InterPro"/>
</dbReference>
<feature type="domain" description="Glycosyl hydrolases family 2 sugar binding" evidence="12">
    <location>
        <begin position="108"/>
        <end position="239"/>
    </location>
</feature>
<dbReference type="AlphaFoldDB" id="W7YMR7"/>
<dbReference type="InterPro" id="IPR014718">
    <property type="entry name" value="GH-type_carb-bd"/>
</dbReference>
<dbReference type="PANTHER" id="PTHR46323:SF2">
    <property type="entry name" value="BETA-GALACTOSIDASE"/>
    <property type="match status" value="1"/>
</dbReference>
<dbReference type="GO" id="GO:0005990">
    <property type="term" value="P:lactose catabolic process"/>
    <property type="evidence" value="ECO:0007669"/>
    <property type="project" value="TreeGrafter"/>
</dbReference>
<evidence type="ECO:0000256" key="5">
    <source>
        <dbReference type="ARBA" id="ARBA00012756"/>
    </source>
</evidence>
<dbReference type="Pfam" id="PF02837">
    <property type="entry name" value="Glyco_hydro_2_N"/>
    <property type="match status" value="1"/>
</dbReference>
<comment type="caution">
    <text evidence="13">The sequence shown here is derived from an EMBL/GenBank/DDBJ whole genome shotgun (WGS) entry which is preliminary data.</text>
</comment>
<evidence type="ECO:0000259" key="11">
    <source>
        <dbReference type="Pfam" id="PF02836"/>
    </source>
</evidence>
<dbReference type="SUPFAM" id="SSF51445">
    <property type="entry name" value="(Trans)glycosidases"/>
    <property type="match status" value="1"/>
</dbReference>
<evidence type="ECO:0000256" key="8">
    <source>
        <dbReference type="ARBA" id="ARBA00023295"/>
    </source>
</evidence>
<sequence>MRALDNFYLFNMISVYMSKVCTVMVFKLIFICLNLFFNGYMALATVNDALVSETNSKAWFTSQFVVCSKGDQITTDTKVKYLSGTGNDDMVEWDFYCSEGMNSGKWTKIGVPSCWEQQGFGAYNYGSDPMEDRASEYGLYKRKFMVPKEWRDKDIDIVFEGVMTDCEVKINGKSAGSVHQGAFYEFKYPISGLLAYGTENVLEVKVNKVSANESVNHAEREADFWIFGGIYRPVYLTISPKENIDRVAINAQMNGEIFADVWVDAKEADRLELALYDLDGQKIQDLKINSFEKSKLKWSVSAQANHILSWNPERPHLYVLQFVLLDKDGRPLHKVSQRIGFRTVEVLEGDGIYVNGRRVKFKGVNRHSFHPVSGRTTSKSWSIEQATMIKDMNMNAVRMAHYPPDVHFLDVCDSLGLFVINEICTWHNPILDTKIARKIIKETVVRDVNHPCILLWANGNEQGWNCEVDDDFSKWDIQNREVIHPWGVFRKTNTIHYSQYHSLVNDAYTKDKILFPTEFLHGLYDGGHGAGLQDYWEMMWDMPLSAGGFLWDFADEGIVRTDKNGEIDLQGNKAPDGIVGPNGEKEASYFTIKEVWSPLYIEDRFIREDFNGLFRIENRYSYTNLGECDMTAQWVELCGPDEMAGNRLLSETKVQLPNLAPMSKGEFKVTMPDNWHLADVLYLKARDPYGKEIFTWSYPVASPKRMNRKYIDYSTIGGIKTNTSQQVIKVETDNVSYLFSKETGLLKEVRKGDRVIPLNNGPLILNQNDEIDSLVVTTHKDSVVIKVVFEASEWMPVWSTIREKRSDVIKCTVHTNGLLDLKVQLKGFRNLKAYRGITFSFPESEVAGMKWLGDGPYRVWRNRMKGTRFQVWENDYNNTVTGESGFVYPEFKGFFSNIYWSKIKGRENNGFTVYCRTPHTYLRMLTPQNPKGDHKGRVSPLFPQGDISFVMNIPAIGTKFQNSNTMGPHGNLEYYFGNDDAPMVMDLTFQF</sequence>
<evidence type="ECO:0000256" key="1">
    <source>
        <dbReference type="ARBA" id="ARBA00001412"/>
    </source>
</evidence>
<dbReference type="eggNOG" id="COG3250">
    <property type="taxonomic scope" value="Bacteria"/>
</dbReference>
<evidence type="ECO:0000313" key="14">
    <source>
        <dbReference type="Proteomes" id="UP000019402"/>
    </source>
</evidence>
<dbReference type="InterPro" id="IPR050347">
    <property type="entry name" value="Bact_Beta-galactosidase"/>
</dbReference>
<dbReference type="Proteomes" id="UP000019402">
    <property type="component" value="Unassembled WGS sequence"/>
</dbReference>
<proteinExistence type="inferred from homology"/>
<dbReference type="SUPFAM" id="SSF49785">
    <property type="entry name" value="Galactose-binding domain-like"/>
    <property type="match status" value="1"/>
</dbReference>
<dbReference type="GO" id="GO:0009341">
    <property type="term" value="C:beta-galactosidase complex"/>
    <property type="evidence" value="ECO:0007669"/>
    <property type="project" value="TreeGrafter"/>
</dbReference>
<dbReference type="STRING" id="869213.GCA_000517085_00870"/>
<dbReference type="SUPFAM" id="SSF74650">
    <property type="entry name" value="Galactose mutarotase-like"/>
    <property type="match status" value="1"/>
</dbReference>
<dbReference type="InterPro" id="IPR006101">
    <property type="entry name" value="Glyco_hydro_2"/>
</dbReference>
<dbReference type="InterPro" id="IPR006103">
    <property type="entry name" value="Glyco_hydro_2_cat"/>
</dbReference>
<evidence type="ECO:0000256" key="7">
    <source>
        <dbReference type="ARBA" id="ARBA00022837"/>
    </source>
</evidence>
<dbReference type="Gene3D" id="2.60.40.10">
    <property type="entry name" value="Immunoglobulins"/>
    <property type="match status" value="1"/>
</dbReference>
<keyword evidence="6" id="KW-0378">Hydrolase</keyword>
<dbReference type="RefSeq" id="WP_052342985.1">
    <property type="nucleotide sequence ID" value="NZ_BAMD01000028.1"/>
</dbReference>
<comment type="similarity">
    <text evidence="3">Belongs to the glycosyl hydrolase 2 family.</text>
</comment>
<dbReference type="SUPFAM" id="SSF49303">
    <property type="entry name" value="beta-Galactosidase/glucuronidase domain"/>
    <property type="match status" value="1"/>
</dbReference>
<organism evidence="13 14">
    <name type="scientific">Saccharicrinis fermentans DSM 9555 = JCM 21142</name>
    <dbReference type="NCBI Taxonomy" id="869213"/>
    <lineage>
        <taxon>Bacteria</taxon>
        <taxon>Pseudomonadati</taxon>
        <taxon>Bacteroidota</taxon>
        <taxon>Bacteroidia</taxon>
        <taxon>Marinilabiliales</taxon>
        <taxon>Marinilabiliaceae</taxon>
        <taxon>Saccharicrinis</taxon>
    </lineage>
</organism>
<feature type="transmembrane region" description="Helical" evidence="9">
    <location>
        <begin position="20"/>
        <end position="43"/>
    </location>
</feature>
<evidence type="ECO:0000259" key="12">
    <source>
        <dbReference type="Pfam" id="PF02837"/>
    </source>
</evidence>
<dbReference type="Gene3D" id="2.70.98.10">
    <property type="match status" value="1"/>
</dbReference>
<dbReference type="InterPro" id="IPR013783">
    <property type="entry name" value="Ig-like_fold"/>
</dbReference>
<name>W7YMR7_9BACT</name>
<dbReference type="Gene3D" id="3.20.20.80">
    <property type="entry name" value="Glycosidases"/>
    <property type="match status" value="1"/>
</dbReference>
<dbReference type="Pfam" id="PF00703">
    <property type="entry name" value="Glyco_hydro_2"/>
    <property type="match status" value="1"/>
</dbReference>
<keyword evidence="8" id="KW-0326">Glycosidase</keyword>
<comment type="catalytic activity">
    <reaction evidence="1">
        <text>Hydrolysis of terminal non-reducing beta-D-galactose residues in beta-D-galactosides.</text>
        <dbReference type="EC" id="3.2.1.23"/>
    </reaction>
</comment>
<dbReference type="InterPro" id="IPR017853">
    <property type="entry name" value="GH"/>
</dbReference>
<evidence type="ECO:0000313" key="13">
    <source>
        <dbReference type="EMBL" id="GAF03694.1"/>
    </source>
</evidence>
<accession>W7YMR7</accession>
<evidence type="ECO:0000259" key="10">
    <source>
        <dbReference type="Pfam" id="PF00703"/>
    </source>
</evidence>
<gene>
    <name evidence="13" type="ORF">JCM21142_62373</name>
</gene>
<evidence type="ECO:0000256" key="9">
    <source>
        <dbReference type="SAM" id="Phobius"/>
    </source>
</evidence>
<dbReference type="GO" id="GO:0004565">
    <property type="term" value="F:beta-galactosidase activity"/>
    <property type="evidence" value="ECO:0007669"/>
    <property type="project" value="UniProtKB-EC"/>
</dbReference>
<evidence type="ECO:0000256" key="3">
    <source>
        <dbReference type="ARBA" id="ARBA00007401"/>
    </source>
</evidence>
<dbReference type="InterPro" id="IPR036156">
    <property type="entry name" value="Beta-gal/glucu_dom_sf"/>
</dbReference>
<dbReference type="Gene3D" id="2.60.120.260">
    <property type="entry name" value="Galactose-binding domain-like"/>
    <property type="match status" value="1"/>
</dbReference>
<dbReference type="EC" id="3.2.1.23" evidence="5"/>
<keyword evidence="9" id="KW-0812">Transmembrane</keyword>
<reference evidence="13 14" key="1">
    <citation type="journal article" date="2014" name="Genome Announc.">
        <title>Draft Genome Sequence of Cytophaga fermentans JCM 21142T, a Facultative Anaerobe Isolated from Marine Mud.</title>
        <authorList>
            <person name="Starns D."/>
            <person name="Oshima K."/>
            <person name="Suda W."/>
            <person name="Iino T."/>
            <person name="Yuki M."/>
            <person name="Inoue J."/>
            <person name="Kitamura K."/>
            <person name="Iida T."/>
            <person name="Darby A."/>
            <person name="Hattori M."/>
            <person name="Ohkuma M."/>
        </authorList>
    </citation>
    <scope>NUCLEOTIDE SEQUENCE [LARGE SCALE GENOMIC DNA]</scope>
    <source>
        <strain evidence="13 14">JCM 21142</strain>
    </source>
</reference>
<keyword evidence="9" id="KW-0472">Membrane</keyword>
<comment type="cofactor">
    <cofactor evidence="2">
        <name>Ca(2+)</name>
        <dbReference type="ChEBI" id="CHEBI:29108"/>
    </cofactor>
</comment>
<dbReference type="InterPro" id="IPR011013">
    <property type="entry name" value="Gal_mutarotase_sf_dom"/>
</dbReference>
<evidence type="ECO:0000256" key="4">
    <source>
        <dbReference type="ARBA" id="ARBA00011245"/>
    </source>
</evidence>
<dbReference type="PANTHER" id="PTHR46323">
    <property type="entry name" value="BETA-GALACTOSIDASE"/>
    <property type="match status" value="1"/>
</dbReference>
<evidence type="ECO:0000256" key="6">
    <source>
        <dbReference type="ARBA" id="ARBA00022801"/>
    </source>
</evidence>
<evidence type="ECO:0000256" key="2">
    <source>
        <dbReference type="ARBA" id="ARBA00001913"/>
    </source>
</evidence>
<keyword evidence="14" id="KW-1185">Reference proteome</keyword>
<dbReference type="Pfam" id="PF02836">
    <property type="entry name" value="Glyco_hydro_2_C"/>
    <property type="match status" value="1"/>
</dbReference>
<dbReference type="InterPro" id="IPR008979">
    <property type="entry name" value="Galactose-bd-like_sf"/>
</dbReference>
<dbReference type="InterPro" id="IPR006102">
    <property type="entry name" value="Ig-like_GH2"/>
</dbReference>
<protein>
    <recommendedName>
        <fullName evidence="5">beta-galactosidase</fullName>
        <ecNumber evidence="5">3.2.1.23</ecNumber>
    </recommendedName>
</protein>
<feature type="domain" description="Glycoside hydrolase family 2 immunoglobulin-like beta-sandwich" evidence="10">
    <location>
        <begin position="257"/>
        <end position="342"/>
    </location>
</feature>
<feature type="domain" description="Glycoside hydrolase family 2 catalytic" evidence="11">
    <location>
        <begin position="348"/>
        <end position="564"/>
    </location>
</feature>
<comment type="subunit">
    <text evidence="4">Monomer.</text>
</comment>
<dbReference type="PRINTS" id="PR00132">
    <property type="entry name" value="GLHYDRLASE2"/>
</dbReference>
<dbReference type="EMBL" id="BAMD01000028">
    <property type="protein sequence ID" value="GAF03694.1"/>
    <property type="molecule type" value="Genomic_DNA"/>
</dbReference>
<keyword evidence="7" id="KW-0106">Calcium</keyword>
<dbReference type="InterPro" id="IPR006104">
    <property type="entry name" value="Glyco_hydro_2_N"/>
</dbReference>